<comment type="caution">
    <text evidence="3">The sequence shown here is derived from an EMBL/GenBank/DDBJ whole genome shotgun (WGS) entry which is preliminary data.</text>
</comment>
<keyword evidence="4" id="KW-1185">Reference proteome</keyword>
<evidence type="ECO:0000313" key="4">
    <source>
        <dbReference type="Proteomes" id="UP001152795"/>
    </source>
</evidence>
<accession>A0A7D9JQ37</accession>
<dbReference type="PANTHER" id="PTHR43798">
    <property type="entry name" value="MONOACYLGLYCEROL LIPASE"/>
    <property type="match status" value="1"/>
</dbReference>
<dbReference type="InterPro" id="IPR029058">
    <property type="entry name" value="AB_hydrolase_fold"/>
</dbReference>
<evidence type="ECO:0000256" key="2">
    <source>
        <dbReference type="ARBA" id="ARBA00013254"/>
    </source>
</evidence>
<dbReference type="Gene3D" id="3.40.50.1820">
    <property type="entry name" value="alpha/beta hydrolase"/>
    <property type="match status" value="1"/>
</dbReference>
<dbReference type="AlphaFoldDB" id="A0A7D9JQ37"/>
<dbReference type="OrthoDB" id="428974at2759"/>
<name>A0A7D9JQ37_PARCT</name>
<dbReference type="PANTHER" id="PTHR43798:SF5">
    <property type="entry name" value="MONOACYLGLYCEROL LIPASE ABHD6"/>
    <property type="match status" value="1"/>
</dbReference>
<dbReference type="GO" id="GO:0046464">
    <property type="term" value="P:acylglycerol catabolic process"/>
    <property type="evidence" value="ECO:0007669"/>
    <property type="project" value="TreeGrafter"/>
</dbReference>
<proteinExistence type="predicted"/>
<comment type="catalytic activity">
    <reaction evidence="1">
        <text>Hydrolyzes glycerol monoesters of long-chain fatty acids.</text>
        <dbReference type="EC" id="3.1.1.23"/>
    </reaction>
</comment>
<evidence type="ECO:0000256" key="1">
    <source>
        <dbReference type="ARBA" id="ARBA00001613"/>
    </source>
</evidence>
<gene>
    <name evidence="3" type="ORF">PACLA_8A012550</name>
</gene>
<dbReference type="EMBL" id="CACRXK020019750">
    <property type="protein sequence ID" value="CAB4034024.1"/>
    <property type="molecule type" value="Genomic_DNA"/>
</dbReference>
<dbReference type="GO" id="GO:0016020">
    <property type="term" value="C:membrane"/>
    <property type="evidence" value="ECO:0007669"/>
    <property type="project" value="TreeGrafter"/>
</dbReference>
<protein>
    <recommendedName>
        <fullName evidence="2">acylglycerol lipase</fullName>
        <ecNumber evidence="2">3.1.1.23</ecNumber>
    </recommendedName>
</protein>
<dbReference type="EC" id="3.1.1.23" evidence="2"/>
<organism evidence="3 4">
    <name type="scientific">Paramuricea clavata</name>
    <name type="common">Red gorgonian</name>
    <name type="synonym">Violescent sea-whip</name>
    <dbReference type="NCBI Taxonomy" id="317549"/>
    <lineage>
        <taxon>Eukaryota</taxon>
        <taxon>Metazoa</taxon>
        <taxon>Cnidaria</taxon>
        <taxon>Anthozoa</taxon>
        <taxon>Octocorallia</taxon>
        <taxon>Malacalcyonacea</taxon>
        <taxon>Plexauridae</taxon>
        <taxon>Paramuricea</taxon>
    </lineage>
</organism>
<dbReference type="SUPFAM" id="SSF53474">
    <property type="entry name" value="alpha/beta-Hydrolases"/>
    <property type="match status" value="1"/>
</dbReference>
<dbReference type="InterPro" id="IPR050266">
    <property type="entry name" value="AB_hydrolase_sf"/>
</dbReference>
<dbReference type="GO" id="GO:0047372">
    <property type="term" value="F:monoacylglycerol lipase activity"/>
    <property type="evidence" value="ECO:0007669"/>
    <property type="project" value="UniProtKB-EC"/>
</dbReference>
<evidence type="ECO:0000313" key="3">
    <source>
        <dbReference type="EMBL" id="CAB4034024.1"/>
    </source>
</evidence>
<sequence>MILISGGGPVPLNPQPCQLFCLPSFILACLKPFVVWSFRRMGFHAHTSQDTIQSSDAFKVPSYVLRAMMMGQTWSEGDEQFHSDLMVPTLLIYGNHDNFVTLDEETYMHETIYGSSLEVIEDASHMVMLECPEKLNELILQFLRRDVSTQSEALLANNSRPGCSSISEVKNTASTIHESQVSLNTPSVT</sequence>
<dbReference type="Proteomes" id="UP001152795">
    <property type="component" value="Unassembled WGS sequence"/>
</dbReference>
<reference evidence="3" key="1">
    <citation type="submission" date="2020-04" db="EMBL/GenBank/DDBJ databases">
        <authorList>
            <person name="Alioto T."/>
            <person name="Alioto T."/>
            <person name="Gomez Garrido J."/>
        </authorList>
    </citation>
    <scope>NUCLEOTIDE SEQUENCE</scope>
    <source>
        <strain evidence="3">A484AB</strain>
    </source>
</reference>